<dbReference type="AlphaFoldDB" id="A0A410WYK8"/>
<dbReference type="EMBL" id="CP026520">
    <property type="protein sequence ID" value="QAV19546.1"/>
    <property type="molecule type" value="Genomic_DNA"/>
</dbReference>
<keyword evidence="9" id="KW-1185">Reference proteome</keyword>
<dbReference type="SUPFAM" id="SSF51679">
    <property type="entry name" value="Bacterial luciferase-like"/>
    <property type="match status" value="1"/>
</dbReference>
<dbReference type="CDD" id="cd01094">
    <property type="entry name" value="Alkanesulfonate_monoxygenase"/>
    <property type="match status" value="1"/>
</dbReference>
<reference evidence="6 9" key="2">
    <citation type="submission" date="2022-05" db="EMBL/GenBank/DDBJ databases">
        <title>Genome Sequencing of Bee-Associated Microbes.</title>
        <authorList>
            <person name="Dunlap C."/>
        </authorList>
    </citation>
    <scope>NUCLEOTIDE SEQUENCE [LARGE SCALE GENOMIC DNA]</scope>
    <source>
        <strain evidence="6 9">NRRL B-23120</strain>
    </source>
</reference>
<reference evidence="7 8" key="1">
    <citation type="submission" date="2018-01" db="EMBL/GenBank/DDBJ databases">
        <title>The whole genome sequencing and assembly of Paenibacillus chitinolyticus KCCM 41400 strain.</title>
        <authorList>
            <person name="Kim J.-Y."/>
            <person name="Park M.-K."/>
            <person name="Lee Y.-J."/>
            <person name="Yi H."/>
            <person name="Bahn Y.-S."/>
            <person name="Kim J.F."/>
            <person name="Lee D.-W."/>
        </authorList>
    </citation>
    <scope>NUCLEOTIDE SEQUENCE [LARGE SCALE GENOMIC DNA]</scope>
    <source>
        <strain evidence="7 8">KCCM 41400</strain>
    </source>
</reference>
<dbReference type="GO" id="GO:0046306">
    <property type="term" value="P:alkanesulfonate catabolic process"/>
    <property type="evidence" value="ECO:0007669"/>
    <property type="project" value="TreeGrafter"/>
</dbReference>
<evidence type="ECO:0000259" key="5">
    <source>
        <dbReference type="Pfam" id="PF00296"/>
    </source>
</evidence>
<keyword evidence="3" id="KW-0560">Oxidoreductase</keyword>
<dbReference type="PANTHER" id="PTHR42847">
    <property type="entry name" value="ALKANESULFONATE MONOOXYGENASE"/>
    <property type="match status" value="1"/>
</dbReference>
<keyword evidence="2" id="KW-0288">FMN</keyword>
<feature type="domain" description="Luciferase-like" evidence="5">
    <location>
        <begin position="27"/>
        <end position="314"/>
    </location>
</feature>
<dbReference type="RefSeq" id="WP_042226723.1">
    <property type="nucleotide sequence ID" value="NZ_CP026520.1"/>
</dbReference>
<keyword evidence="4" id="KW-0503">Monooxygenase</keyword>
<evidence type="ECO:0000313" key="7">
    <source>
        <dbReference type="EMBL" id="QAV19546.1"/>
    </source>
</evidence>
<dbReference type="GeneID" id="95376789"/>
<dbReference type="OrthoDB" id="9814695at2"/>
<name>A0A410WYK8_9BACL</name>
<evidence type="ECO:0000256" key="1">
    <source>
        <dbReference type="ARBA" id="ARBA00022630"/>
    </source>
</evidence>
<evidence type="ECO:0000313" key="6">
    <source>
        <dbReference type="EMBL" id="MCY9596536.1"/>
    </source>
</evidence>
<evidence type="ECO:0000256" key="4">
    <source>
        <dbReference type="ARBA" id="ARBA00023033"/>
    </source>
</evidence>
<gene>
    <name evidence="6" type="ORF">M5X16_12210</name>
    <name evidence="7" type="ORF">PC41400_18515</name>
</gene>
<organism evidence="7 8">
    <name type="scientific">Paenibacillus chitinolyticus</name>
    <dbReference type="NCBI Taxonomy" id="79263"/>
    <lineage>
        <taxon>Bacteria</taxon>
        <taxon>Bacillati</taxon>
        <taxon>Bacillota</taxon>
        <taxon>Bacilli</taxon>
        <taxon>Bacillales</taxon>
        <taxon>Paenibacillaceae</taxon>
        <taxon>Paenibacillus</taxon>
    </lineage>
</organism>
<dbReference type="Pfam" id="PF00296">
    <property type="entry name" value="Bac_luciferase"/>
    <property type="match status" value="1"/>
</dbReference>
<evidence type="ECO:0000313" key="9">
    <source>
        <dbReference type="Proteomes" id="UP001527202"/>
    </source>
</evidence>
<dbReference type="Proteomes" id="UP000288943">
    <property type="component" value="Chromosome"/>
</dbReference>
<dbReference type="Gene3D" id="3.20.20.30">
    <property type="entry name" value="Luciferase-like domain"/>
    <property type="match status" value="1"/>
</dbReference>
<evidence type="ECO:0000256" key="2">
    <source>
        <dbReference type="ARBA" id="ARBA00022643"/>
    </source>
</evidence>
<proteinExistence type="predicted"/>
<dbReference type="KEGG" id="pchi:PC41400_18515"/>
<dbReference type="PANTHER" id="PTHR42847:SF4">
    <property type="entry name" value="ALKANESULFONATE MONOOXYGENASE-RELATED"/>
    <property type="match status" value="1"/>
</dbReference>
<keyword evidence="1" id="KW-0285">Flavoprotein</keyword>
<dbReference type="InterPro" id="IPR050172">
    <property type="entry name" value="SsuD_RutA_monooxygenase"/>
</dbReference>
<evidence type="ECO:0000313" key="8">
    <source>
        <dbReference type="Proteomes" id="UP000288943"/>
    </source>
</evidence>
<dbReference type="GO" id="GO:0008726">
    <property type="term" value="F:alkanesulfonate monooxygenase activity"/>
    <property type="evidence" value="ECO:0007669"/>
    <property type="project" value="TreeGrafter"/>
</dbReference>
<dbReference type="InterPro" id="IPR011251">
    <property type="entry name" value="Luciferase-like_dom"/>
</dbReference>
<dbReference type="InterPro" id="IPR036661">
    <property type="entry name" value="Luciferase-like_sf"/>
</dbReference>
<accession>A0A410WYK8</accession>
<dbReference type="Proteomes" id="UP001527202">
    <property type="component" value="Unassembled WGS sequence"/>
</dbReference>
<protein>
    <submittedName>
        <fullName evidence="7">LLM class flavin-dependent oxidoreductase</fullName>
    </submittedName>
</protein>
<dbReference type="EMBL" id="JAMDMJ010000013">
    <property type="protein sequence ID" value="MCY9596536.1"/>
    <property type="molecule type" value="Genomic_DNA"/>
</dbReference>
<evidence type="ECO:0000256" key="3">
    <source>
        <dbReference type="ARBA" id="ARBA00023002"/>
    </source>
</evidence>
<sequence>MIALDPIQYYCQIPGVGHYASKKEFMENSIKIAQLSDAYGIVGSLSFFNHSVLDPWAVSSVIMQHTERHVPLIALQPYMYPPYTAAKLIQSFTYLYNRRIDLNMITGAVTGELQQTGGYIDHSSRYKKLHEYVQVLRLLLESDSPVSFKGDYYELNNLEFKPPLPDKQLFPRIFMSGSSEEGLETGLKAADFVVTHPGPLEHFKRHFSDKVQGSAVQSAIRIEIIARESAEEAWKVAHARYPGNRQGTIQLRMKKNSESSWQRTLAELAIASETYDGVFWMGGYMNGGIYSPVLVGDYEQVAAYLNEYYKLGVKAVLLGSMYSEEDFIHFSRVKEGISNPV</sequence>